<protein>
    <submittedName>
        <fullName evidence="1">Uncharacterized protein</fullName>
    </submittedName>
</protein>
<dbReference type="AlphaFoldDB" id="A0A0E9WCT7"/>
<dbReference type="EMBL" id="GBXM01021304">
    <property type="protein sequence ID" value="JAH87273.1"/>
    <property type="molecule type" value="Transcribed_RNA"/>
</dbReference>
<name>A0A0E9WCT7_ANGAN</name>
<sequence length="69" mass="7914">MVFMGRHHGGNHCSPKKLLISSLQKITRMFFNTSGTMFYGWLRQNFFAKIHNTMFGGKKHCSPAPKPQT</sequence>
<reference evidence="1" key="2">
    <citation type="journal article" date="2015" name="Fish Shellfish Immunol.">
        <title>Early steps in the European eel (Anguilla anguilla)-Vibrio vulnificus interaction in the gills: Role of the RtxA13 toxin.</title>
        <authorList>
            <person name="Callol A."/>
            <person name="Pajuelo D."/>
            <person name="Ebbesson L."/>
            <person name="Teles M."/>
            <person name="MacKenzie S."/>
            <person name="Amaro C."/>
        </authorList>
    </citation>
    <scope>NUCLEOTIDE SEQUENCE</scope>
</reference>
<reference evidence="1" key="1">
    <citation type="submission" date="2014-11" db="EMBL/GenBank/DDBJ databases">
        <authorList>
            <person name="Amaro Gonzalez C."/>
        </authorList>
    </citation>
    <scope>NUCLEOTIDE SEQUENCE</scope>
</reference>
<organism evidence="1">
    <name type="scientific">Anguilla anguilla</name>
    <name type="common">European freshwater eel</name>
    <name type="synonym">Muraena anguilla</name>
    <dbReference type="NCBI Taxonomy" id="7936"/>
    <lineage>
        <taxon>Eukaryota</taxon>
        <taxon>Metazoa</taxon>
        <taxon>Chordata</taxon>
        <taxon>Craniata</taxon>
        <taxon>Vertebrata</taxon>
        <taxon>Euteleostomi</taxon>
        <taxon>Actinopterygii</taxon>
        <taxon>Neopterygii</taxon>
        <taxon>Teleostei</taxon>
        <taxon>Anguilliformes</taxon>
        <taxon>Anguillidae</taxon>
        <taxon>Anguilla</taxon>
    </lineage>
</organism>
<evidence type="ECO:0000313" key="1">
    <source>
        <dbReference type="EMBL" id="JAH87273.1"/>
    </source>
</evidence>
<proteinExistence type="predicted"/>
<accession>A0A0E9WCT7</accession>